<dbReference type="SMART" id="SM01155">
    <property type="entry name" value="DUF1713"/>
    <property type="match status" value="1"/>
</dbReference>
<evidence type="ECO:0000256" key="2">
    <source>
        <dbReference type="ARBA" id="ARBA00023128"/>
    </source>
</evidence>
<evidence type="ECO:0000259" key="6">
    <source>
        <dbReference type="SMART" id="SM01155"/>
    </source>
</evidence>
<evidence type="ECO:0000256" key="3">
    <source>
        <dbReference type="ARBA" id="ARBA00035647"/>
    </source>
</evidence>
<proteinExistence type="inferred from homology"/>
<dbReference type="Pfam" id="PF08213">
    <property type="entry name" value="COX24_C"/>
    <property type="match status" value="1"/>
</dbReference>
<sequence length="111" mass="13163">MFRTLVSKGMIPVRTFAPMYQRFMHTVPRTVSVLTTPISTWGYRSVNNVKPTIQSLIQPFAPVEQDLQMEEKEDNTIYTDSVLRKRRLKMKKHKLRKRRRAQRALMTRLGK</sequence>
<name>A0ABP0EED8_9ASCO</name>
<evidence type="ECO:0000256" key="1">
    <source>
        <dbReference type="ARBA" id="ARBA00004173"/>
    </source>
</evidence>
<keyword evidence="8" id="KW-1185">Reference proteome</keyword>
<feature type="domain" description="Ribosomal protein mS38 C-terminal" evidence="6">
    <location>
        <begin position="78"/>
        <end position="111"/>
    </location>
</feature>
<keyword evidence="2" id="KW-0496">Mitochondrion</keyword>
<evidence type="ECO:0000313" key="7">
    <source>
        <dbReference type="EMBL" id="CAK7911460.1"/>
    </source>
</evidence>
<reference evidence="7 8" key="1">
    <citation type="submission" date="2024-01" db="EMBL/GenBank/DDBJ databases">
        <authorList>
            <consortium name="Genoscope - CEA"/>
            <person name="William W."/>
        </authorList>
    </citation>
    <scope>NUCLEOTIDE SEQUENCE [LARGE SCALE GENOMIC DNA]</scope>
    <source>
        <strain evidence="7 8">29B2s-10</strain>
    </source>
</reference>
<dbReference type="PANTHER" id="PTHR32035:SF3">
    <property type="entry name" value="SMALL RIBOSOMAL SUBUNIT PROTEIN MS38"/>
    <property type="match status" value="1"/>
</dbReference>
<comment type="subcellular location">
    <subcellularLocation>
        <location evidence="1">Mitochondrion</location>
    </subcellularLocation>
</comment>
<feature type="region of interest" description="Disordered" evidence="5">
    <location>
        <begin position="88"/>
        <end position="111"/>
    </location>
</feature>
<dbReference type="EMBL" id="OZ004258">
    <property type="protein sequence ID" value="CAK7911460.1"/>
    <property type="molecule type" value="Genomic_DNA"/>
</dbReference>
<organism evidence="7 8">
    <name type="scientific">[Candida] anglica</name>
    <dbReference type="NCBI Taxonomy" id="148631"/>
    <lineage>
        <taxon>Eukaryota</taxon>
        <taxon>Fungi</taxon>
        <taxon>Dikarya</taxon>
        <taxon>Ascomycota</taxon>
        <taxon>Saccharomycotina</taxon>
        <taxon>Pichiomycetes</taxon>
        <taxon>Debaryomycetaceae</taxon>
        <taxon>Kurtzmaniella</taxon>
    </lineage>
</organism>
<evidence type="ECO:0000256" key="4">
    <source>
        <dbReference type="ARBA" id="ARBA00035682"/>
    </source>
</evidence>
<evidence type="ECO:0000313" key="8">
    <source>
        <dbReference type="Proteomes" id="UP001497600"/>
    </source>
</evidence>
<dbReference type="InterPro" id="IPR013177">
    <property type="entry name" value="Ribosomal_mS38_C"/>
</dbReference>
<accession>A0ABP0EED8</accession>
<evidence type="ECO:0000256" key="5">
    <source>
        <dbReference type="SAM" id="MobiDB-lite"/>
    </source>
</evidence>
<protein>
    <recommendedName>
        <fullName evidence="4">Small ribosomal subunit protein mS38</fullName>
    </recommendedName>
</protein>
<comment type="similarity">
    <text evidence="3">Belongs to the mitochondrion-specific ribosomal protein mS38 family.</text>
</comment>
<feature type="compositionally biased region" description="Basic residues" evidence="5">
    <location>
        <begin position="88"/>
        <end position="102"/>
    </location>
</feature>
<gene>
    <name evidence="7" type="ORF">CAAN4_F02542</name>
</gene>
<dbReference type="Proteomes" id="UP001497600">
    <property type="component" value="Chromosome F"/>
</dbReference>
<dbReference type="PANTHER" id="PTHR32035">
    <property type="entry name" value="AURORA KINASE A-INTERACTING PROTEIN"/>
    <property type="match status" value="1"/>
</dbReference>